<evidence type="ECO:0000313" key="2">
    <source>
        <dbReference type="Proteomes" id="UP000614287"/>
    </source>
</evidence>
<protein>
    <recommendedName>
        <fullName evidence="3">NmrA-like domain-containing protein</fullName>
    </recommendedName>
</protein>
<proteinExistence type="predicted"/>
<dbReference type="Gene3D" id="3.90.25.10">
    <property type="entry name" value="UDP-galactose 4-epimerase, domain 1"/>
    <property type="match status" value="1"/>
</dbReference>
<evidence type="ECO:0008006" key="3">
    <source>
        <dbReference type="Google" id="ProtNLM"/>
    </source>
</evidence>
<keyword evidence="2" id="KW-1185">Reference proteome</keyword>
<dbReference type="InterPro" id="IPR036291">
    <property type="entry name" value="NAD(P)-bd_dom_sf"/>
</dbReference>
<sequence>MSHKPHSQQASSIKHLVRVSGAGADHNSNIAIAQAQGTVDQILSDSGVACTFLRPKNFMQNFSGFLAGMIKSGTFYTSQG</sequence>
<organism evidence="1 2">
    <name type="scientific">Formosimonas limnophila</name>
    <dbReference type="NCBI Taxonomy" id="1384487"/>
    <lineage>
        <taxon>Bacteria</taxon>
        <taxon>Pseudomonadati</taxon>
        <taxon>Pseudomonadota</taxon>
        <taxon>Betaproteobacteria</taxon>
        <taxon>Burkholderiales</taxon>
        <taxon>Burkholderiaceae</taxon>
        <taxon>Formosimonas</taxon>
    </lineage>
</organism>
<gene>
    <name evidence="1" type="ORF">GCM10009007_03700</name>
</gene>
<dbReference type="AlphaFoldDB" id="A0A8J3CFV8"/>
<reference evidence="1" key="2">
    <citation type="submission" date="2020-09" db="EMBL/GenBank/DDBJ databases">
        <authorList>
            <person name="Sun Q."/>
            <person name="Kim S."/>
        </authorList>
    </citation>
    <scope>NUCLEOTIDE SEQUENCE</scope>
    <source>
        <strain evidence="1">KCTC 32501</strain>
    </source>
</reference>
<reference evidence="1" key="1">
    <citation type="journal article" date="2014" name="Int. J. Syst. Evol. Microbiol.">
        <title>Complete genome sequence of Corynebacterium casei LMG S-19264T (=DSM 44701T), isolated from a smear-ripened cheese.</title>
        <authorList>
            <consortium name="US DOE Joint Genome Institute (JGI-PGF)"/>
            <person name="Walter F."/>
            <person name="Albersmeier A."/>
            <person name="Kalinowski J."/>
            <person name="Ruckert C."/>
        </authorList>
    </citation>
    <scope>NUCLEOTIDE SEQUENCE</scope>
    <source>
        <strain evidence="1">KCTC 32501</strain>
    </source>
</reference>
<comment type="caution">
    <text evidence="1">The sequence shown here is derived from an EMBL/GenBank/DDBJ whole genome shotgun (WGS) entry which is preliminary data.</text>
</comment>
<name>A0A8J3CFV8_9BURK</name>
<dbReference type="EMBL" id="BMZG01000002">
    <property type="protein sequence ID" value="GHA66469.1"/>
    <property type="molecule type" value="Genomic_DNA"/>
</dbReference>
<dbReference type="Gene3D" id="3.40.50.720">
    <property type="entry name" value="NAD(P)-binding Rossmann-like Domain"/>
    <property type="match status" value="1"/>
</dbReference>
<dbReference type="SUPFAM" id="SSF51735">
    <property type="entry name" value="NAD(P)-binding Rossmann-fold domains"/>
    <property type="match status" value="1"/>
</dbReference>
<accession>A0A8J3CFV8</accession>
<dbReference type="Proteomes" id="UP000614287">
    <property type="component" value="Unassembled WGS sequence"/>
</dbReference>
<evidence type="ECO:0000313" key="1">
    <source>
        <dbReference type="EMBL" id="GHA66469.1"/>
    </source>
</evidence>